<feature type="region of interest" description="Disordered" evidence="2">
    <location>
        <begin position="216"/>
        <end position="247"/>
    </location>
</feature>
<reference evidence="3" key="1">
    <citation type="submission" date="2020-05" db="EMBL/GenBank/DDBJ databases">
        <authorList>
            <person name="Chiriac C."/>
            <person name="Salcher M."/>
            <person name="Ghai R."/>
            <person name="Kavagutti S V."/>
        </authorList>
    </citation>
    <scope>NUCLEOTIDE SEQUENCE</scope>
</reference>
<accession>A0A6J5SQQ9</accession>
<evidence type="ECO:0000256" key="2">
    <source>
        <dbReference type="SAM" id="MobiDB-lite"/>
    </source>
</evidence>
<organism evidence="3">
    <name type="scientific">uncultured Caudovirales phage</name>
    <dbReference type="NCBI Taxonomy" id="2100421"/>
    <lineage>
        <taxon>Viruses</taxon>
        <taxon>Duplodnaviria</taxon>
        <taxon>Heunggongvirae</taxon>
        <taxon>Uroviricota</taxon>
        <taxon>Caudoviricetes</taxon>
        <taxon>Peduoviridae</taxon>
        <taxon>Maltschvirus</taxon>
        <taxon>Maltschvirus maltsch</taxon>
    </lineage>
</organism>
<evidence type="ECO:0000256" key="1">
    <source>
        <dbReference type="SAM" id="Coils"/>
    </source>
</evidence>
<dbReference type="EMBL" id="LR797443">
    <property type="protein sequence ID" value="CAB4217114.1"/>
    <property type="molecule type" value="Genomic_DNA"/>
</dbReference>
<keyword evidence="1" id="KW-0175">Coiled coil</keyword>
<feature type="coiled-coil region" evidence="1">
    <location>
        <begin position="55"/>
        <end position="147"/>
    </location>
</feature>
<gene>
    <name evidence="3" type="ORF">UFOVP1590_28</name>
</gene>
<name>A0A6J5SQQ9_9CAUD</name>
<protein>
    <submittedName>
        <fullName evidence="3">Uncharacterized protein</fullName>
    </submittedName>
</protein>
<evidence type="ECO:0000313" key="3">
    <source>
        <dbReference type="EMBL" id="CAB4217114.1"/>
    </source>
</evidence>
<proteinExistence type="predicted"/>
<sequence>MGTEQDNDDVISNMVDESVIREAEGQGWVTKDKYRGDEKDWVEADVFVKRGREILPILRKNNENLIRELNSTKEQLKEFRQTAEEFKTFQKESYERKIGEYKDQIDRLKESRAQAISDGDGQKVNALDDAIDTAKEAISEAKAATKDATKTTIEAPSSIDPTLQSWLDRNEWFGKDTRFTKMTNAIGEDLRASHPELQGVAFLDKLDEVLREEFPERFGKGKRPTPSHVESGSGRGRSASAAHSYDNLPAEAKAACDRYTKQKLMTREQYVADYDWS</sequence>